<dbReference type="PANTHER" id="PTHR11717">
    <property type="entry name" value="LOW MOLECULAR WEIGHT PROTEIN TYROSINE PHOSPHATASE"/>
    <property type="match status" value="1"/>
</dbReference>
<protein>
    <recommendedName>
        <fullName evidence="2">protein-tyrosine-phosphatase</fullName>
        <ecNumber evidence="2">3.1.3.48</ecNumber>
    </recommendedName>
</protein>
<evidence type="ECO:0000256" key="1">
    <source>
        <dbReference type="ARBA" id="ARBA00011063"/>
    </source>
</evidence>
<dbReference type="Pfam" id="PF01451">
    <property type="entry name" value="LMWPc"/>
    <property type="match status" value="1"/>
</dbReference>
<dbReference type="EC" id="3.1.3.48" evidence="2"/>
<feature type="domain" description="Phosphotyrosine protein phosphatase I" evidence="6">
    <location>
        <begin position="2"/>
        <end position="146"/>
    </location>
</feature>
<feature type="active site" description="Proton donor" evidence="5">
    <location>
        <position position="122"/>
    </location>
</feature>
<dbReference type="PANTHER" id="PTHR11717:SF7">
    <property type="entry name" value="LOW MOLECULAR WEIGHT PHOSPHOTYROSINE PROTEIN PHOSPHATASE"/>
    <property type="match status" value="1"/>
</dbReference>
<dbReference type="AlphaFoldDB" id="A0A7D7N6G0"/>
<dbReference type="RefSeq" id="WP_009118835.1">
    <property type="nucleotide sequence ID" value="NZ_CP059567.1"/>
</dbReference>
<dbReference type="CDD" id="cd16343">
    <property type="entry name" value="LMWPTP"/>
    <property type="match status" value="1"/>
</dbReference>
<dbReference type="SUPFAM" id="SSF52788">
    <property type="entry name" value="Phosphotyrosine protein phosphatases I"/>
    <property type="match status" value="1"/>
</dbReference>
<name>A0A7D7N6G0_9NEIS</name>
<dbReference type="InterPro" id="IPR050438">
    <property type="entry name" value="LMW_PTPase"/>
</dbReference>
<feature type="active site" description="Nucleophile" evidence="5">
    <location>
        <position position="8"/>
    </location>
</feature>
<evidence type="ECO:0000256" key="4">
    <source>
        <dbReference type="ARBA" id="ARBA00022912"/>
    </source>
</evidence>
<evidence type="ECO:0000313" key="7">
    <source>
        <dbReference type="EMBL" id="QMT39901.1"/>
    </source>
</evidence>
<dbReference type="InterPro" id="IPR036196">
    <property type="entry name" value="Ptyr_pPase_sf"/>
</dbReference>
<reference evidence="7 8" key="1">
    <citation type="submission" date="2020-07" db="EMBL/GenBank/DDBJ databases">
        <title>Genomic diversity of species in the Neisseriaceae family.</title>
        <authorList>
            <person name="Vincent A.T."/>
            <person name="Bernet E."/>
            <person name="Veyrier F.J."/>
        </authorList>
    </citation>
    <scope>NUCLEOTIDE SEQUENCE [LARGE SCALE GENOMIC DNA]</scope>
    <source>
        <strain evidence="7 8">DSM 22244</strain>
    </source>
</reference>
<dbReference type="GO" id="GO:0004725">
    <property type="term" value="F:protein tyrosine phosphatase activity"/>
    <property type="evidence" value="ECO:0007669"/>
    <property type="project" value="UniProtKB-EC"/>
</dbReference>
<dbReference type="SMART" id="SM00226">
    <property type="entry name" value="LMWPc"/>
    <property type="match status" value="1"/>
</dbReference>
<dbReference type="Proteomes" id="UP000514752">
    <property type="component" value="Chromosome"/>
</dbReference>
<dbReference type="KEGG" id="nsg:H3L94_08520"/>
<evidence type="ECO:0000256" key="2">
    <source>
        <dbReference type="ARBA" id="ARBA00013064"/>
    </source>
</evidence>
<sequence>MTRILFVCLGNICRSPMAEYLCRKMAAEQGIPLLTASAGTSGWHDGEGMHCGTAEVLESAGIAGNGFVSRQVRRSDFEDYDYLLAMDADNLAELERLFGRHPQKIFLITDLLADAAYDHVPDPWYTGRFNQTRDILTACCRVLLARLAAGQPLRSPSGEAAAGP</sequence>
<keyword evidence="4" id="KW-0904">Protein phosphatase</keyword>
<proteinExistence type="inferred from homology"/>
<gene>
    <name evidence="7" type="ORF">H3L94_08520</name>
</gene>
<accession>A0A7D7N6G0</accession>
<evidence type="ECO:0000256" key="5">
    <source>
        <dbReference type="PIRSR" id="PIRSR617867-1"/>
    </source>
</evidence>
<dbReference type="PRINTS" id="PR00719">
    <property type="entry name" value="LMWPTPASE"/>
</dbReference>
<evidence type="ECO:0000313" key="8">
    <source>
        <dbReference type="Proteomes" id="UP000514752"/>
    </source>
</evidence>
<dbReference type="InterPro" id="IPR017867">
    <property type="entry name" value="Tyr_phospatase_low_mol_wt"/>
</dbReference>
<dbReference type="Gene3D" id="3.40.50.2300">
    <property type="match status" value="1"/>
</dbReference>
<evidence type="ECO:0000256" key="3">
    <source>
        <dbReference type="ARBA" id="ARBA00022801"/>
    </source>
</evidence>
<evidence type="ECO:0000259" key="6">
    <source>
        <dbReference type="SMART" id="SM00226"/>
    </source>
</evidence>
<dbReference type="EMBL" id="CP059567">
    <property type="protein sequence ID" value="QMT39901.1"/>
    <property type="molecule type" value="Genomic_DNA"/>
</dbReference>
<feature type="active site" evidence="5">
    <location>
        <position position="14"/>
    </location>
</feature>
<comment type="similarity">
    <text evidence="1">Belongs to the low molecular weight phosphotyrosine protein phosphatase family.</text>
</comment>
<organism evidence="7 8">
    <name type="scientific">Neisseria shayeganii</name>
    <dbReference type="NCBI Taxonomy" id="607712"/>
    <lineage>
        <taxon>Bacteria</taxon>
        <taxon>Pseudomonadati</taxon>
        <taxon>Pseudomonadota</taxon>
        <taxon>Betaproteobacteria</taxon>
        <taxon>Neisseriales</taxon>
        <taxon>Neisseriaceae</taxon>
        <taxon>Neisseria</taxon>
    </lineage>
</organism>
<dbReference type="InterPro" id="IPR023485">
    <property type="entry name" value="Ptyr_pPase"/>
</dbReference>
<keyword evidence="3" id="KW-0378">Hydrolase</keyword>